<dbReference type="GO" id="GO:0005829">
    <property type="term" value="C:cytosol"/>
    <property type="evidence" value="ECO:0007669"/>
    <property type="project" value="TreeGrafter"/>
</dbReference>
<gene>
    <name evidence="2" type="ordered locus">Daro_1071</name>
</gene>
<name>Q47H54_DECAR</name>
<dbReference type="AlphaFoldDB" id="Q47H54"/>
<dbReference type="eggNOG" id="COG0835">
    <property type="taxonomic scope" value="Bacteria"/>
</dbReference>
<dbReference type="GO" id="GO:0007165">
    <property type="term" value="P:signal transduction"/>
    <property type="evidence" value="ECO:0007669"/>
    <property type="project" value="InterPro"/>
</dbReference>
<dbReference type="Gene3D" id="2.30.30.40">
    <property type="entry name" value="SH3 Domains"/>
    <property type="match status" value="1"/>
</dbReference>
<dbReference type="Gene3D" id="2.40.50.180">
    <property type="entry name" value="CheA-289, Domain 4"/>
    <property type="match status" value="1"/>
</dbReference>
<dbReference type="PROSITE" id="PS50851">
    <property type="entry name" value="CHEW"/>
    <property type="match status" value="1"/>
</dbReference>
<evidence type="ECO:0000313" key="2">
    <source>
        <dbReference type="EMBL" id="AAZ45827.1"/>
    </source>
</evidence>
<dbReference type="GO" id="GO:0006935">
    <property type="term" value="P:chemotaxis"/>
    <property type="evidence" value="ECO:0007669"/>
    <property type="project" value="InterPro"/>
</dbReference>
<dbReference type="HOGENOM" id="CLU_015621_0_0_4"/>
<reference evidence="2" key="1">
    <citation type="submission" date="2005-08" db="EMBL/GenBank/DDBJ databases">
        <title>Complete sequence of Dechloromonas aromatica RCB.</title>
        <authorList>
            <person name="Salinero K.K."/>
            <person name="Copeland A."/>
            <person name="Lucas S."/>
            <person name="Lapidus A."/>
            <person name="Barry K."/>
            <person name="Detter J.C."/>
            <person name="Glavina T."/>
            <person name="Hammon N."/>
            <person name="Israni S."/>
            <person name="Pitluck S."/>
            <person name="Di Bartolo G."/>
            <person name="Trong S."/>
            <person name="Schmutz J."/>
            <person name="Larimer F."/>
            <person name="Land M."/>
            <person name="Ivanova N."/>
            <person name="Richardson P."/>
        </authorList>
    </citation>
    <scope>NUCLEOTIDE SEQUENCE</scope>
    <source>
        <strain evidence="2">RCB</strain>
    </source>
</reference>
<protein>
    <submittedName>
        <fullName evidence="2">CheW protein</fullName>
    </submittedName>
</protein>
<dbReference type="InterPro" id="IPR002545">
    <property type="entry name" value="CheW-lke_dom"/>
</dbReference>
<organism evidence="2">
    <name type="scientific">Dechloromonas aromatica (strain RCB)</name>
    <dbReference type="NCBI Taxonomy" id="159087"/>
    <lineage>
        <taxon>Bacteria</taxon>
        <taxon>Pseudomonadati</taxon>
        <taxon>Pseudomonadota</taxon>
        <taxon>Betaproteobacteria</taxon>
        <taxon>Rhodocyclales</taxon>
        <taxon>Azonexaceae</taxon>
        <taxon>Dechloromonas</taxon>
    </lineage>
</organism>
<dbReference type="Gene3D" id="3.30.450.20">
    <property type="entry name" value="PAS domain"/>
    <property type="match status" value="1"/>
</dbReference>
<accession>Q47H54</accession>
<dbReference type="InterPro" id="IPR036061">
    <property type="entry name" value="CheW-like_dom_sf"/>
</dbReference>
<dbReference type="PANTHER" id="PTHR22617">
    <property type="entry name" value="CHEMOTAXIS SENSOR HISTIDINE KINASE-RELATED"/>
    <property type="match status" value="1"/>
</dbReference>
<dbReference type="OrthoDB" id="9814866at2"/>
<evidence type="ECO:0000259" key="1">
    <source>
        <dbReference type="PROSITE" id="PS50851"/>
    </source>
</evidence>
<sequence length="891" mass="98759">MRKRKKSYAKADLSYLSRFMGALVPDQKRLGEIQAVYDNLTLLGQLLGAGTDISSMRQDFQHLATVLLEQLAKEHYKKAALNLGSCARVAIDVLTRNLFERTADIGFLATDTQICSFAEAVEANPEVKNDPGWRLELQKHFAEYVSKYSVYHNIILLSPTGEVLVQLEGNNPVTQTTDRLLDDALTTTEGYIEVSRPVDLLPNDATPLIYAYRVMSSDGSHPVGVLCLCFKFQDECQRIFESLVAEDDWSVLTLLDANNTVISSSDPYQFPVGARLEPIADDACHIIRFSGREYLATSRKAHPYQGYAGPGWVGHALAPLNHAFDISESLELEGVSEDYIQSVLDVSTLFTHELRNIPVRAETIQQELNRAVWNGNIWLARDNNAHNSEFAKVLLREIGSTGAHTRDVFSEATANLYKTVISSVLFDCGTQAALAIDIMDRNLYERANDCRWWALTKEFRHELACVDLADSEQQKRLRDILRRINSLYTVYSNMVLFDRSGRVVALSNPAYNDWIGKPVNESWVRETLGLKEAQLYSVSDFANSELYAGHPTYVFTAAVRAPQSSEPVGGIAIVFDSTSQFKAMLDDVLPRQENGDLVEGAFAVFAEGDGKVVASTHPEIVPCTRLEIGREFLTIQPGDGVTKIVEHHGKYYAVGSCMSAGYREYSATGTGKSVGVVALVFTPLSDSIATEQRRPPLRASNNRLRTVPTRGVETVDIASFYIGQSWYGLKPSSVIAAVDAERLTPMPGTSEFVAGCLMFDERAISVFDLSSILSPVRPDEERRKLRSSTGKRQILILNSQHYQTQFGILVDNLAEITEIASHRIEPVPGMMSDGNSLIDSLVKPMENDAERRILIVLSTEKLAKRFAAPAAITVTPVHHSVDSLQRICAIA</sequence>
<dbReference type="InterPro" id="IPR039315">
    <property type="entry name" value="CheW"/>
</dbReference>
<feature type="domain" description="CheW-like" evidence="1">
    <location>
        <begin position="714"/>
        <end position="868"/>
    </location>
</feature>
<dbReference type="STRING" id="159087.Daro_1071"/>
<dbReference type="KEGG" id="dar:Daro_1071"/>
<dbReference type="SUPFAM" id="SSF50341">
    <property type="entry name" value="CheW-like"/>
    <property type="match status" value="1"/>
</dbReference>
<proteinExistence type="predicted"/>
<dbReference type="EMBL" id="CP000089">
    <property type="protein sequence ID" value="AAZ45827.1"/>
    <property type="molecule type" value="Genomic_DNA"/>
</dbReference>
<dbReference type="Pfam" id="PF01584">
    <property type="entry name" value="CheW"/>
    <property type="match status" value="1"/>
</dbReference>
<dbReference type="SMART" id="SM00260">
    <property type="entry name" value="CheW"/>
    <property type="match status" value="1"/>
</dbReference>
<dbReference type="PANTHER" id="PTHR22617:SF23">
    <property type="entry name" value="CHEMOTAXIS PROTEIN CHEW"/>
    <property type="match status" value="1"/>
</dbReference>